<dbReference type="InterPro" id="IPR029052">
    <property type="entry name" value="Metallo-depent_PP-like"/>
</dbReference>
<dbReference type="GeneID" id="1494825"/>
<dbReference type="EMBL" id="AF250284">
    <property type="protein sequence ID" value="AAG02941.1"/>
    <property type="molecule type" value="Genomic_DNA"/>
</dbReference>
<organism evidence="1 2">
    <name type="scientific">Amsacta moorei entomopoxvirus</name>
    <name type="common">AmEPV</name>
    <dbReference type="NCBI Taxonomy" id="28321"/>
    <lineage>
        <taxon>Viruses</taxon>
        <taxon>Varidnaviria</taxon>
        <taxon>Bamfordvirae</taxon>
        <taxon>Nucleocytoviricota</taxon>
        <taxon>Pokkesviricetes</taxon>
        <taxon>Chitovirales</taxon>
        <taxon>Poxviridae</taxon>
        <taxon>Entomopoxvirinae</taxon>
        <taxon>Betaentomopoxvirus</taxon>
    </lineage>
</organism>
<dbReference type="OrthoDB" id="18732at10239"/>
<protein>
    <submittedName>
        <fullName evidence="1">AMV235</fullName>
    </submittedName>
</protein>
<evidence type="ECO:0000313" key="2">
    <source>
        <dbReference type="Proteomes" id="UP000000872"/>
    </source>
</evidence>
<proteinExistence type="predicted"/>
<evidence type="ECO:0000313" key="1">
    <source>
        <dbReference type="EMBL" id="AAG02941.1"/>
    </source>
</evidence>
<sequence>MLINCMSNINLPVTNNIDFIGDIAIISNITHIHNKNLIKIFFKKFDDFKEIIFVPGNIDILFDNDIVINNEYIHNYHYRKILRNGLETIDDNELDIIILRDELYEFDHFDDIIKIYGQSYSEDKKYKYSNINKNEGISHLKSSKDIINYRNNIPKCDILITSSSPFGDDNACGYLLSKVINIKPKYHIFNGLTQYTHPSIVNYNDIIFVNSNIYNNKKKSYIINY</sequence>
<dbReference type="Proteomes" id="UP000000872">
    <property type="component" value="Segment"/>
</dbReference>
<dbReference type="RefSeq" id="NP_065017.1">
    <property type="nucleotide sequence ID" value="NC_002520.1"/>
</dbReference>
<organismHost>
    <name type="scientific">Amsacta</name>
    <dbReference type="NCBI Taxonomy" id="340055"/>
</organismHost>
<accession>Q9EMH1</accession>
<dbReference type="KEGG" id="vg:1494825"/>
<name>Q9EMH1_AMEPV</name>
<dbReference type="Gene3D" id="3.60.21.10">
    <property type="match status" value="1"/>
</dbReference>
<reference evidence="1 2" key="1">
    <citation type="journal article" date="2000" name="Virology">
        <title>Complete genomic sequence of the Amsacta moorei entomopoxvirus: analysis and comparison with other poxviruses.</title>
        <authorList>
            <person name="Bawden A.L."/>
            <person name="Glassberg K.J."/>
            <person name="Diggans J."/>
            <person name="Shaw R."/>
            <person name="Farmerie W."/>
            <person name="Moyer R.W."/>
        </authorList>
    </citation>
    <scope>NUCLEOTIDE SEQUENCE [LARGE SCALE GENOMIC DNA]</scope>
</reference>
<gene>
    <name evidence="1" type="primary">AMV235</name>
</gene>
<keyword evidence="2" id="KW-1185">Reference proteome</keyword>